<dbReference type="Pfam" id="PF13280">
    <property type="entry name" value="WYL"/>
    <property type="match status" value="1"/>
</dbReference>
<accession>A0ABR7M909</accession>
<gene>
    <name evidence="3" type="ORF">BC349_10725</name>
</gene>
<feature type="domain" description="WYL" evidence="1">
    <location>
        <begin position="151"/>
        <end position="217"/>
    </location>
</feature>
<organism evidence="3 4">
    <name type="scientific">Flavihumibacter stibioxidans</name>
    <dbReference type="NCBI Taxonomy" id="1834163"/>
    <lineage>
        <taxon>Bacteria</taxon>
        <taxon>Pseudomonadati</taxon>
        <taxon>Bacteroidota</taxon>
        <taxon>Chitinophagia</taxon>
        <taxon>Chitinophagales</taxon>
        <taxon>Chitinophagaceae</taxon>
        <taxon>Flavihumibacter</taxon>
    </lineage>
</organism>
<dbReference type="PANTHER" id="PTHR34580:SF9">
    <property type="entry name" value="SLL5097 PROTEIN"/>
    <property type="match status" value="1"/>
</dbReference>
<feature type="domain" description="WCX" evidence="2">
    <location>
        <begin position="248"/>
        <end position="326"/>
    </location>
</feature>
<dbReference type="InterPro" id="IPR057727">
    <property type="entry name" value="WCX_dom"/>
</dbReference>
<dbReference type="Pfam" id="PF25583">
    <property type="entry name" value="WCX"/>
    <property type="match status" value="1"/>
</dbReference>
<keyword evidence="4" id="KW-1185">Reference proteome</keyword>
<dbReference type="PANTHER" id="PTHR34580">
    <property type="match status" value="1"/>
</dbReference>
<proteinExistence type="predicted"/>
<reference evidence="3 4" key="1">
    <citation type="submission" date="2016-07" db="EMBL/GenBank/DDBJ databases">
        <title>Genome analysis of Flavihumibacter stibioxidans YS-17.</title>
        <authorList>
            <person name="Shi K."/>
            <person name="Han Y."/>
            <person name="Wang G."/>
        </authorList>
    </citation>
    <scope>NUCLEOTIDE SEQUENCE [LARGE SCALE GENOMIC DNA]</scope>
    <source>
        <strain evidence="3 4">YS-17</strain>
    </source>
</reference>
<comment type="caution">
    <text evidence="3">The sequence shown here is derived from an EMBL/GenBank/DDBJ whole genome shotgun (WGS) entry which is preliminary data.</text>
</comment>
<evidence type="ECO:0000259" key="1">
    <source>
        <dbReference type="Pfam" id="PF13280"/>
    </source>
</evidence>
<dbReference type="RefSeq" id="WP_187256791.1">
    <property type="nucleotide sequence ID" value="NZ_JBHULF010000014.1"/>
</dbReference>
<evidence type="ECO:0000313" key="4">
    <source>
        <dbReference type="Proteomes" id="UP000765802"/>
    </source>
</evidence>
<evidence type="ECO:0000259" key="2">
    <source>
        <dbReference type="Pfam" id="PF25583"/>
    </source>
</evidence>
<evidence type="ECO:0008006" key="5">
    <source>
        <dbReference type="Google" id="ProtNLM"/>
    </source>
</evidence>
<sequence>MPANKNALARYRVIDDCLTNNMNRYPRLPDLIKKISEKLGQPISDSMVNKDLRAMKELYGAPIRFNKARGGYEYEQEGFSIREFPLTYEEIEAMDLAPAMLQQLRGTGLYEQFLHAVNKVIEGYRIGKALGKDETEIIQMETGALAPGTEWLEVLLKAIIEKKPLDIEYQSYGGTPKQHLVSGYLLKEYRNRWYLIGHSDRSDAVIVYGLDRIKSVRPSQKHFHQDAGFSSADYFRYCFGITQMHYQEPEEVVLSFQPEQAPYILSQPIHTSQKVLVHNDIELRVRIKVYRSHELLQFIMGNLDKILDIEPASLKEEIKERVGKALDRLA</sequence>
<dbReference type="PROSITE" id="PS52050">
    <property type="entry name" value="WYL"/>
    <property type="match status" value="1"/>
</dbReference>
<dbReference type="InterPro" id="IPR026881">
    <property type="entry name" value="WYL_dom"/>
</dbReference>
<dbReference type="EMBL" id="MBUA01000012">
    <property type="protein sequence ID" value="MBC6491510.1"/>
    <property type="molecule type" value="Genomic_DNA"/>
</dbReference>
<evidence type="ECO:0000313" key="3">
    <source>
        <dbReference type="EMBL" id="MBC6491510.1"/>
    </source>
</evidence>
<dbReference type="InterPro" id="IPR051534">
    <property type="entry name" value="CBASS_pafABC_assoc_protein"/>
</dbReference>
<dbReference type="Proteomes" id="UP000765802">
    <property type="component" value="Unassembled WGS sequence"/>
</dbReference>
<protein>
    <recommendedName>
        <fullName evidence="5">WYL domain-containing protein</fullName>
    </recommendedName>
</protein>
<name>A0ABR7M909_9BACT</name>